<dbReference type="KEGG" id="tbk:HF295_00790"/>
<accession>A0A7L6MZQ8</accession>
<sequence>MFGFRSDGKKIKRIDPFMKIVPHIMFNRNDALVAKFEDIDCSKLDSYILNKRREENVKLDYMDIIISAFVRVYSLRPKLNRFVVNGRLYKRNNIQLCLTMKKRLVDSAEETVIKLTFDGTESIYDVIEQVHKTVKENSGVQKRNTVDKLAELFTKGPNFIIKYTVRFFMWLDKHGMLPKSILQASPFHTSVFLVNSRSIKMSPVQHHIYNFGTTGAFVSMGKETFQPVVINPNSNEIGIKKLMPLGIVVDERICDGLYNSLSLKELNRILANPEVLDEKNLNVVKDEE</sequence>
<dbReference type="Proteomes" id="UP000512167">
    <property type="component" value="Chromosome"/>
</dbReference>
<dbReference type="AlphaFoldDB" id="A0A7L6MZQ8"/>
<evidence type="ECO:0000313" key="2">
    <source>
        <dbReference type="Proteomes" id="UP000512167"/>
    </source>
</evidence>
<dbReference type="InterPro" id="IPR023213">
    <property type="entry name" value="CAT-like_dom_sf"/>
</dbReference>
<organism evidence="1 2">
    <name type="scientific">Hujiaoplasma nucleasis</name>
    <dbReference type="NCBI Taxonomy" id="2725268"/>
    <lineage>
        <taxon>Bacteria</taxon>
        <taxon>Bacillati</taxon>
        <taxon>Mycoplasmatota</taxon>
        <taxon>Mollicutes</taxon>
        <taxon>Candidatus Izemoplasmatales</taxon>
        <taxon>Hujiaoplasmataceae</taxon>
        <taxon>Hujiaoplasma</taxon>
    </lineage>
</organism>
<gene>
    <name evidence="1" type="ORF">HF295_00790</name>
</gene>
<dbReference type="Gene3D" id="3.30.559.10">
    <property type="entry name" value="Chloramphenicol acetyltransferase-like domain"/>
    <property type="match status" value="2"/>
</dbReference>
<keyword evidence="2" id="KW-1185">Reference proteome</keyword>
<dbReference type="SUPFAM" id="SSF52777">
    <property type="entry name" value="CoA-dependent acyltransferases"/>
    <property type="match status" value="1"/>
</dbReference>
<protein>
    <submittedName>
        <fullName evidence="1">2-oxoglutarate dehydrogenase</fullName>
    </submittedName>
</protein>
<evidence type="ECO:0000313" key="1">
    <source>
        <dbReference type="EMBL" id="QLY39473.1"/>
    </source>
</evidence>
<dbReference type="EMBL" id="CP051151">
    <property type="protein sequence ID" value="QLY39473.1"/>
    <property type="molecule type" value="Genomic_DNA"/>
</dbReference>
<name>A0A7L6MZQ8_9MOLU</name>
<reference evidence="1 2" key="1">
    <citation type="submission" date="2020-04" db="EMBL/GenBank/DDBJ databases">
        <authorList>
            <person name="Zheng R.K."/>
            <person name="Sun C.M."/>
        </authorList>
    </citation>
    <scope>NUCLEOTIDE SEQUENCE [LARGE SCALE GENOMIC DNA]</scope>
    <source>
        <strain evidence="2">zrk29</strain>
    </source>
</reference>
<dbReference type="RefSeq" id="WP_312031942.1">
    <property type="nucleotide sequence ID" value="NZ_CP051151.1"/>
</dbReference>
<proteinExistence type="predicted"/>